<dbReference type="RefSeq" id="WP_121198769.1">
    <property type="nucleotide sequence ID" value="NZ_RBKU01000001.1"/>
</dbReference>
<evidence type="ECO:0000313" key="7">
    <source>
        <dbReference type="Proteomes" id="UP000268007"/>
    </source>
</evidence>
<proteinExistence type="predicted"/>
<dbReference type="SMART" id="SM00646">
    <property type="entry name" value="Ami_3"/>
    <property type="match status" value="1"/>
</dbReference>
<dbReference type="Pfam" id="PF01520">
    <property type="entry name" value="Amidase_3"/>
    <property type="match status" value="1"/>
</dbReference>
<dbReference type="Gene3D" id="3.40.630.40">
    <property type="entry name" value="Zn-dependent exopeptidases"/>
    <property type="match status" value="1"/>
</dbReference>
<dbReference type="CDD" id="cd02696">
    <property type="entry name" value="MurNAc-LAA"/>
    <property type="match status" value="1"/>
</dbReference>
<comment type="caution">
    <text evidence="6">The sequence shown here is derived from an EMBL/GenBank/DDBJ whole genome shotgun (WGS) entry which is preliminary data.</text>
</comment>
<evidence type="ECO:0000256" key="3">
    <source>
        <dbReference type="ARBA" id="ARBA00022801"/>
    </source>
</evidence>
<protein>
    <recommendedName>
        <fullName evidence="2">N-acetylmuramoyl-L-alanine amidase</fullName>
        <ecNumber evidence="2">3.5.1.28</ecNumber>
    </recommendedName>
</protein>
<dbReference type="InterPro" id="IPR050695">
    <property type="entry name" value="N-acetylmuramoyl_amidase_3"/>
</dbReference>
<feature type="signal peptide" evidence="4">
    <location>
        <begin position="1"/>
        <end position="26"/>
    </location>
</feature>
<accession>A0A495J2Q1</accession>
<dbReference type="Proteomes" id="UP000268007">
    <property type="component" value="Unassembled WGS sequence"/>
</dbReference>
<organism evidence="6 7">
    <name type="scientific">Mucilaginibacter gracilis</name>
    <dbReference type="NCBI Taxonomy" id="423350"/>
    <lineage>
        <taxon>Bacteria</taxon>
        <taxon>Pseudomonadati</taxon>
        <taxon>Bacteroidota</taxon>
        <taxon>Sphingobacteriia</taxon>
        <taxon>Sphingobacteriales</taxon>
        <taxon>Sphingobacteriaceae</taxon>
        <taxon>Mucilaginibacter</taxon>
    </lineage>
</organism>
<sequence length="284" mass="31336">MKNKALKRYIYSLSPLLFLFLLCSFKTDGPEKKIKRDTTVASFKLRTIIVDAGHGGHTGASGSYSTEEGVTLALAFKLQKAIEKNLPGINVVMTRTTPAGVPLQTRSDIANNNKGDLFISLHCNSLSDRISYRHGKKIRVPDRSGRGVLVLVYGFHRDKEEAAALRENLFEEKDGGKGVSMGFDPNDPTAMILLNAFKAKYRKNSLRFANLVNSEFVDTDGRHSDGVKEQGVLVLCHSAMPAVLVETGFINNPTDEEYLNSEAGQNEIVASIIRALVEYKKEVE</sequence>
<evidence type="ECO:0000256" key="4">
    <source>
        <dbReference type="SAM" id="SignalP"/>
    </source>
</evidence>
<dbReference type="PANTHER" id="PTHR30404">
    <property type="entry name" value="N-ACETYLMURAMOYL-L-ALANINE AMIDASE"/>
    <property type="match status" value="1"/>
</dbReference>
<dbReference type="EC" id="3.5.1.28" evidence="2"/>
<dbReference type="GO" id="GO:0030288">
    <property type="term" value="C:outer membrane-bounded periplasmic space"/>
    <property type="evidence" value="ECO:0007669"/>
    <property type="project" value="TreeGrafter"/>
</dbReference>
<name>A0A495J2Q1_9SPHI</name>
<gene>
    <name evidence="6" type="ORF">BDD43_3454</name>
</gene>
<dbReference type="GO" id="GO:0008745">
    <property type="term" value="F:N-acetylmuramoyl-L-alanine amidase activity"/>
    <property type="evidence" value="ECO:0007669"/>
    <property type="project" value="UniProtKB-EC"/>
</dbReference>
<keyword evidence="7" id="KW-1185">Reference proteome</keyword>
<keyword evidence="4" id="KW-0732">Signal</keyword>
<dbReference type="SUPFAM" id="SSF53187">
    <property type="entry name" value="Zn-dependent exopeptidases"/>
    <property type="match status" value="1"/>
</dbReference>
<evidence type="ECO:0000256" key="2">
    <source>
        <dbReference type="ARBA" id="ARBA00011901"/>
    </source>
</evidence>
<evidence type="ECO:0000313" key="6">
    <source>
        <dbReference type="EMBL" id="RKR83250.1"/>
    </source>
</evidence>
<dbReference type="GO" id="GO:0009253">
    <property type="term" value="P:peptidoglycan catabolic process"/>
    <property type="evidence" value="ECO:0007669"/>
    <property type="project" value="InterPro"/>
</dbReference>
<dbReference type="OrthoDB" id="9806267at2"/>
<dbReference type="PANTHER" id="PTHR30404:SF0">
    <property type="entry name" value="N-ACETYLMURAMOYL-L-ALANINE AMIDASE AMIC"/>
    <property type="match status" value="1"/>
</dbReference>
<dbReference type="AlphaFoldDB" id="A0A495J2Q1"/>
<reference evidence="6 7" key="1">
    <citation type="submission" date="2018-10" db="EMBL/GenBank/DDBJ databases">
        <title>Genomic Encyclopedia of Archaeal and Bacterial Type Strains, Phase II (KMG-II): from individual species to whole genera.</title>
        <authorList>
            <person name="Goeker M."/>
        </authorList>
    </citation>
    <scope>NUCLEOTIDE SEQUENCE [LARGE SCALE GENOMIC DNA]</scope>
    <source>
        <strain evidence="6 7">DSM 18602</strain>
    </source>
</reference>
<feature type="domain" description="MurNAc-LAA" evidence="5">
    <location>
        <begin position="107"/>
        <end position="277"/>
    </location>
</feature>
<evidence type="ECO:0000256" key="1">
    <source>
        <dbReference type="ARBA" id="ARBA00001561"/>
    </source>
</evidence>
<keyword evidence="3" id="KW-0378">Hydrolase</keyword>
<comment type="catalytic activity">
    <reaction evidence="1">
        <text>Hydrolyzes the link between N-acetylmuramoyl residues and L-amino acid residues in certain cell-wall glycopeptides.</text>
        <dbReference type="EC" id="3.5.1.28"/>
    </reaction>
</comment>
<feature type="chain" id="PRO_5019814120" description="N-acetylmuramoyl-L-alanine amidase" evidence="4">
    <location>
        <begin position="27"/>
        <end position="284"/>
    </location>
</feature>
<dbReference type="InterPro" id="IPR002508">
    <property type="entry name" value="MurNAc-LAA_cat"/>
</dbReference>
<evidence type="ECO:0000259" key="5">
    <source>
        <dbReference type="SMART" id="SM00646"/>
    </source>
</evidence>
<dbReference type="EMBL" id="RBKU01000001">
    <property type="protein sequence ID" value="RKR83250.1"/>
    <property type="molecule type" value="Genomic_DNA"/>
</dbReference>